<evidence type="ECO:0000256" key="1">
    <source>
        <dbReference type="ARBA" id="ARBA00022676"/>
    </source>
</evidence>
<dbReference type="AlphaFoldDB" id="A0A2U9S9K4"/>
<dbReference type="RefSeq" id="WP_111068948.1">
    <property type="nucleotide sequence ID" value="NZ_CP029831.1"/>
</dbReference>
<keyword evidence="4" id="KW-1185">Reference proteome</keyword>
<dbReference type="EMBL" id="CP029831">
    <property type="protein sequence ID" value="AWU96205.1"/>
    <property type="molecule type" value="Genomic_DNA"/>
</dbReference>
<dbReference type="OrthoDB" id="9797795at2"/>
<protein>
    <submittedName>
        <fullName evidence="3">Glycosyltransferase family 9 protein</fullName>
    </submittedName>
</protein>
<dbReference type="PANTHER" id="PTHR30160">
    <property type="entry name" value="TETRAACYLDISACCHARIDE 4'-KINASE-RELATED"/>
    <property type="match status" value="1"/>
</dbReference>
<keyword evidence="2 3" id="KW-0808">Transferase</keyword>
<dbReference type="GO" id="GO:0009244">
    <property type="term" value="P:lipopolysaccharide core region biosynthetic process"/>
    <property type="evidence" value="ECO:0007669"/>
    <property type="project" value="TreeGrafter"/>
</dbReference>
<dbReference type="InterPro" id="IPR051199">
    <property type="entry name" value="LPS_LOS_Heptosyltrfase"/>
</dbReference>
<organism evidence="3 4">
    <name type="scientific">Azospirillum ramasamyi</name>
    <dbReference type="NCBI Taxonomy" id="682998"/>
    <lineage>
        <taxon>Bacteria</taxon>
        <taxon>Pseudomonadati</taxon>
        <taxon>Pseudomonadota</taxon>
        <taxon>Alphaproteobacteria</taxon>
        <taxon>Rhodospirillales</taxon>
        <taxon>Azospirillaceae</taxon>
        <taxon>Azospirillum</taxon>
    </lineage>
</organism>
<dbReference type="SUPFAM" id="SSF53756">
    <property type="entry name" value="UDP-Glycosyltransferase/glycogen phosphorylase"/>
    <property type="match status" value="1"/>
</dbReference>
<dbReference type="GO" id="GO:0005829">
    <property type="term" value="C:cytosol"/>
    <property type="evidence" value="ECO:0007669"/>
    <property type="project" value="TreeGrafter"/>
</dbReference>
<dbReference type="KEGG" id="azm:DM194_18020"/>
<dbReference type="InterPro" id="IPR002201">
    <property type="entry name" value="Glyco_trans_9"/>
</dbReference>
<dbReference type="Proteomes" id="UP000249605">
    <property type="component" value="Plasmid unnamed7"/>
</dbReference>
<evidence type="ECO:0000313" key="4">
    <source>
        <dbReference type="Proteomes" id="UP000249605"/>
    </source>
</evidence>
<evidence type="ECO:0000256" key="2">
    <source>
        <dbReference type="ARBA" id="ARBA00022679"/>
    </source>
</evidence>
<sequence length="336" mass="35662">MSRILFITSNRLGDAVLSTGLLDHLTGAYPDARLTIACGPLPAPLFRSVPGLERLIPLAKRSYARHWLRLWLDCVGTRWDLVLDLRNSAVGRLVPARRRVFHAKPPRPMHKVEENAALLGLSPPPAPRLWIDDAARRQADALIPAGTGPFLAIGPTANWLGKEWPADRFARLALRLTGQGGALAGARVAVLAAGPERERARPVLDALGARAIDLTGRTDPMAAAACLERAALYVGNDSGLMHIAAAAGVPTVGLFGPGYPAVYGPWGPRGRVVVSEVPQADLLARVAADPNARGLMDGIAEDRVAEVAAKLLAETHRTCDQFAASPAAAAEVPPLR</sequence>
<gene>
    <name evidence="3" type="ORF">DM194_18020</name>
</gene>
<accession>A0A2U9S9K4</accession>
<dbReference type="Pfam" id="PF01075">
    <property type="entry name" value="Glyco_transf_9"/>
    <property type="match status" value="1"/>
</dbReference>
<dbReference type="Gene3D" id="3.40.50.2000">
    <property type="entry name" value="Glycogen Phosphorylase B"/>
    <property type="match status" value="2"/>
</dbReference>
<name>A0A2U9S9K4_9PROT</name>
<keyword evidence="3" id="KW-0614">Plasmid</keyword>
<dbReference type="GO" id="GO:0008713">
    <property type="term" value="F:ADP-heptose-lipopolysaccharide heptosyltransferase activity"/>
    <property type="evidence" value="ECO:0007669"/>
    <property type="project" value="TreeGrafter"/>
</dbReference>
<proteinExistence type="predicted"/>
<evidence type="ECO:0000313" key="3">
    <source>
        <dbReference type="EMBL" id="AWU96205.1"/>
    </source>
</evidence>
<reference evidence="3 4" key="1">
    <citation type="submission" date="2018-06" db="EMBL/GenBank/DDBJ databases">
        <title>Complete genome sequencing of Azospirillum sp. M2T2B2.</title>
        <authorList>
            <person name="Heo J."/>
            <person name="Kim S.-J."/>
            <person name="Kwon S.-W."/>
            <person name="Anandham R."/>
        </authorList>
    </citation>
    <scope>NUCLEOTIDE SEQUENCE [LARGE SCALE GENOMIC DNA]</scope>
    <source>
        <strain evidence="3 4">M2T2B2</strain>
        <plasmid evidence="3 4">unnamed7</plasmid>
    </source>
</reference>
<dbReference type="CDD" id="cd03789">
    <property type="entry name" value="GT9_LPS_heptosyltransferase"/>
    <property type="match status" value="1"/>
</dbReference>
<keyword evidence="1" id="KW-0328">Glycosyltransferase</keyword>
<geneLocation type="plasmid" evidence="3 4">
    <name>unnamed7</name>
</geneLocation>